<comment type="caution">
    <text evidence="7">The sequence shown here is derived from an EMBL/GenBank/DDBJ whole genome shotgun (WGS) entry which is preliminary data.</text>
</comment>
<evidence type="ECO:0000256" key="3">
    <source>
        <dbReference type="ARBA" id="ARBA00048132"/>
    </source>
</evidence>
<dbReference type="GO" id="GO:0004791">
    <property type="term" value="F:thioredoxin-disulfide reductase (NADPH) activity"/>
    <property type="evidence" value="ECO:0007669"/>
    <property type="project" value="UniProtKB-EC"/>
</dbReference>
<keyword evidence="5" id="KW-0472">Membrane</keyword>
<sequence length="343" mass="34441">MRDHFDVIVIGGAAAGLSAALILGRSRRSVLVVDAGEPRNAPADGIHNYLGREGASPSELGRVGREEVASYGVEVTTGRIVATSATDGDGTDPVGFSVTLDSAAVVTARRLVVASGAVDVLPEVPGLAEQWGRGVVHCPFCHGWEIRDHRIGVLVTTPNGAHHALMFRALSDDVTAFVTDPVLLDDTTLAGLRARGIRVMPGPVTAVDSEDDRLTGVALGSGEFVALDALAAASTVEARVDFLAGVGLEATDFIVGGHRFGSALTVDGAGQTSVRGVYAAGNVTVPMATVIASAAAGTAVGAAVHGDLVQADLAAAVATAASSASSASASSSSSGSSPLQSTR</sequence>
<dbReference type="PRINTS" id="PR00469">
    <property type="entry name" value="PNDRDTASEII"/>
</dbReference>
<dbReference type="STRING" id="33881.NS184_04780"/>
<dbReference type="OrthoDB" id="9786503at2"/>
<dbReference type="RefSeq" id="WP_058724995.1">
    <property type="nucleotide sequence ID" value="NZ_LDQC01000026.1"/>
</dbReference>
<dbReference type="SUPFAM" id="SSF51905">
    <property type="entry name" value="FAD/NAD(P)-binding domain"/>
    <property type="match status" value="1"/>
</dbReference>
<feature type="region of interest" description="Disordered" evidence="4">
    <location>
        <begin position="323"/>
        <end position="343"/>
    </location>
</feature>
<evidence type="ECO:0000259" key="6">
    <source>
        <dbReference type="Pfam" id="PF07992"/>
    </source>
</evidence>
<dbReference type="InterPro" id="IPR023753">
    <property type="entry name" value="FAD/NAD-binding_dom"/>
</dbReference>
<dbReference type="AlphaFoldDB" id="A0A175RYK6"/>
<organism evidence="7 8">
    <name type="scientific">Curtobacterium luteum</name>
    <dbReference type="NCBI Taxonomy" id="33881"/>
    <lineage>
        <taxon>Bacteria</taxon>
        <taxon>Bacillati</taxon>
        <taxon>Actinomycetota</taxon>
        <taxon>Actinomycetes</taxon>
        <taxon>Micrococcales</taxon>
        <taxon>Microbacteriaceae</taxon>
        <taxon>Curtobacterium</taxon>
    </lineage>
</organism>
<reference evidence="7 8" key="1">
    <citation type="journal article" date="2016" name="Front. Microbiol.">
        <title>Genomic Resource of Rice Seed Associated Bacteria.</title>
        <authorList>
            <person name="Midha S."/>
            <person name="Bansal K."/>
            <person name="Sharma S."/>
            <person name="Kumar N."/>
            <person name="Patil P.P."/>
            <person name="Chaudhry V."/>
            <person name="Patil P.B."/>
        </authorList>
    </citation>
    <scope>NUCLEOTIDE SEQUENCE [LARGE SCALE GENOMIC DNA]</scope>
    <source>
        <strain evidence="7 8">NS184</strain>
    </source>
</reference>
<keyword evidence="1" id="KW-0285">Flavoprotein</keyword>
<evidence type="ECO:0000256" key="2">
    <source>
        <dbReference type="ARBA" id="ARBA00023002"/>
    </source>
</evidence>
<evidence type="ECO:0000256" key="5">
    <source>
        <dbReference type="SAM" id="Phobius"/>
    </source>
</evidence>
<evidence type="ECO:0000313" key="7">
    <source>
        <dbReference type="EMBL" id="KTR08836.1"/>
    </source>
</evidence>
<proteinExistence type="predicted"/>
<keyword evidence="5" id="KW-1133">Transmembrane helix</keyword>
<name>A0A175RYK6_9MICO</name>
<keyword evidence="2" id="KW-0560">Oxidoreductase</keyword>
<dbReference type="InterPro" id="IPR050097">
    <property type="entry name" value="Ferredoxin-NADP_redctase_2"/>
</dbReference>
<feature type="compositionally biased region" description="Low complexity" evidence="4">
    <location>
        <begin position="323"/>
        <end position="337"/>
    </location>
</feature>
<gene>
    <name evidence="7" type="ORF">NS184_04780</name>
</gene>
<comment type="catalytic activity">
    <reaction evidence="3">
        <text>[thioredoxin]-dithiol + NADP(+) = [thioredoxin]-disulfide + NADPH + H(+)</text>
        <dbReference type="Rhea" id="RHEA:20345"/>
        <dbReference type="Rhea" id="RHEA-COMP:10698"/>
        <dbReference type="Rhea" id="RHEA-COMP:10700"/>
        <dbReference type="ChEBI" id="CHEBI:15378"/>
        <dbReference type="ChEBI" id="CHEBI:29950"/>
        <dbReference type="ChEBI" id="CHEBI:50058"/>
        <dbReference type="ChEBI" id="CHEBI:57783"/>
        <dbReference type="ChEBI" id="CHEBI:58349"/>
        <dbReference type="EC" id="1.8.1.9"/>
    </reaction>
</comment>
<evidence type="ECO:0000256" key="1">
    <source>
        <dbReference type="ARBA" id="ARBA00022630"/>
    </source>
</evidence>
<protein>
    <submittedName>
        <fullName evidence="7">Thioredoxin reductase</fullName>
    </submittedName>
</protein>
<dbReference type="InterPro" id="IPR036188">
    <property type="entry name" value="FAD/NAD-bd_sf"/>
</dbReference>
<dbReference type="PRINTS" id="PR00368">
    <property type="entry name" value="FADPNR"/>
</dbReference>
<dbReference type="PATRIC" id="fig|33881.3.peg.1230"/>
<accession>A0A175RYK6</accession>
<feature type="domain" description="FAD/NAD(P)-binding" evidence="6">
    <location>
        <begin position="5"/>
        <end position="295"/>
    </location>
</feature>
<dbReference type="PANTHER" id="PTHR48105">
    <property type="entry name" value="THIOREDOXIN REDUCTASE 1-RELATED-RELATED"/>
    <property type="match status" value="1"/>
</dbReference>
<evidence type="ECO:0000256" key="4">
    <source>
        <dbReference type="SAM" id="MobiDB-lite"/>
    </source>
</evidence>
<keyword evidence="5" id="KW-0812">Transmembrane</keyword>
<dbReference type="EMBL" id="LDQC01000026">
    <property type="protein sequence ID" value="KTR08836.1"/>
    <property type="molecule type" value="Genomic_DNA"/>
</dbReference>
<dbReference type="Proteomes" id="UP000078252">
    <property type="component" value="Unassembled WGS sequence"/>
</dbReference>
<evidence type="ECO:0000313" key="8">
    <source>
        <dbReference type="Proteomes" id="UP000078252"/>
    </source>
</evidence>
<feature type="transmembrane region" description="Helical" evidence="5">
    <location>
        <begin position="7"/>
        <end position="24"/>
    </location>
</feature>
<dbReference type="Pfam" id="PF07992">
    <property type="entry name" value="Pyr_redox_2"/>
    <property type="match status" value="1"/>
</dbReference>
<dbReference type="Gene3D" id="3.50.50.60">
    <property type="entry name" value="FAD/NAD(P)-binding domain"/>
    <property type="match status" value="2"/>
</dbReference>